<evidence type="ECO:0000256" key="3">
    <source>
        <dbReference type="ARBA" id="ARBA00022491"/>
    </source>
</evidence>
<dbReference type="GO" id="GO:0016592">
    <property type="term" value="C:mediator complex"/>
    <property type="evidence" value="ECO:0007669"/>
    <property type="project" value="InterPro"/>
</dbReference>
<evidence type="ECO:0000256" key="5">
    <source>
        <dbReference type="ARBA" id="ARBA00023159"/>
    </source>
</evidence>
<dbReference type="GO" id="GO:0003712">
    <property type="term" value="F:transcription coregulator activity"/>
    <property type="evidence" value="ECO:0007669"/>
    <property type="project" value="InterPro"/>
</dbReference>
<name>A0AAV7K4V7_9METZ</name>
<feature type="domain" description="Mediator complex subunit Med12" evidence="9">
    <location>
        <begin position="107"/>
        <end position="169"/>
    </location>
</feature>
<comment type="similarity">
    <text evidence="2">Belongs to the Mediator complex subunit 12 family.</text>
</comment>
<organism evidence="10 11">
    <name type="scientific">Oopsacas minuta</name>
    <dbReference type="NCBI Taxonomy" id="111878"/>
    <lineage>
        <taxon>Eukaryota</taxon>
        <taxon>Metazoa</taxon>
        <taxon>Porifera</taxon>
        <taxon>Hexactinellida</taxon>
        <taxon>Hexasterophora</taxon>
        <taxon>Lyssacinosida</taxon>
        <taxon>Leucopsacidae</taxon>
        <taxon>Oopsacas</taxon>
    </lineage>
</organism>
<keyword evidence="4" id="KW-0805">Transcription regulation</keyword>
<gene>
    <name evidence="10" type="ORF">LOD99_1988</name>
</gene>
<evidence type="ECO:0000259" key="9">
    <source>
        <dbReference type="SMART" id="SM01281"/>
    </source>
</evidence>
<evidence type="ECO:0000256" key="8">
    <source>
        <dbReference type="SAM" id="MobiDB-lite"/>
    </source>
</evidence>
<evidence type="ECO:0000256" key="4">
    <source>
        <dbReference type="ARBA" id="ARBA00023015"/>
    </source>
</evidence>
<evidence type="ECO:0000256" key="7">
    <source>
        <dbReference type="ARBA" id="ARBA00023242"/>
    </source>
</evidence>
<feature type="compositionally biased region" description="Low complexity" evidence="8">
    <location>
        <begin position="1741"/>
        <end position="1780"/>
    </location>
</feature>
<dbReference type="InterPro" id="IPR019035">
    <property type="entry name" value="Mediator_Med12"/>
</dbReference>
<keyword evidence="5" id="KW-0010">Activator</keyword>
<sequence length="1974" mass="224476">MNMLSLYPSRETRPLKKCKLGPPDVYGQDGKQREDELSEANLKNGFRYTIPSLDVRDDKTSALTDVTSINPGELQSSIQTMMITKTRQEIFSSESLLKKRPAPSKEHFQNIKPNVNENKVASFFQDLSGAASLSSIIQKKVLVTMRKEDVFENLWQHMVPLDRASWFIKMNNAHHFTAEKRGRKTTDPSTEWTSTLLEFVSMKFKGQQPQLSGDNKGSPQLPQASNAPINTPNNGEQLQYLVQLCFKLYQDGLLDRHVFLRTLIESLEQKKSNEAILAFLPLLMLFVEELLCSQFLSRSLAEFCIRRLRHLHDNDSLYCGEDVRLRSLEGEKRDINLLSYSLTLKLSAILHCVVLECPLALIWLPTETKSSFPLDKLPLDITSLPILPQPDSNISPTQICSLLSHRVQELRERRHAAEMKWSSVGIQASSRGAAVRELVDILDNLNAFKFTDVTSKTRLLELYRKVFHSPDTLQSLSLRDDTIILLLCQWAVAPDQVGRHRPLLVSGLIWARQKERAGLSVDNLLNEFGEFEDDNIETGSVSGSDRDKFPFQRALIRFLDRNESIPAAKPNSPKKGAFLLLCILFSELIQRDLFSFEQYLKFLVARGDFGDNYSKPPTFINKLPKYDIKPPDSCPQPPPRQFLEDISDVIQVKEEFSQSSQSSSQAETGDIIPPPHIKDHLIHITRSNSPKPKPQKGGVLAEDEQQKIPITYHYVVHFPAPDCCDRVEAQRASLLYGIGSMREFCLRVLTATKEEVINFAGARFEQSRTKHILREFCLLPICLQQEVASSCALNYKRNKILSLPKLIFIIELLDLSGSVNKLIEFLFDVIVHMQGEESMKDCHPTIDSPPIRTKELQLSFRMPVVSMLQAYLPSLLASSYHTSHIFERLTYVFEKVKSSDHGLRSDQMRVFLFLNQLYQSCFYLMDAHKDTFGPFQKSLEHTTHSNYQLNPTDMNWNRIFQKNLELEQHSSTDISSTVSTILNLIHKRVVDYPPFSLMCELFAQACNANSVDNIRDLAHILADVCSECPSLNNMFMEAVRAICAPCTKHGFKDLQQYILPDKQLQHNKLVIFIVFVVFHNPLLLPNLVDSVMTAACQYHRSPESSEHQSNALDITCLLILSILTEEGRPDSTRSTPTGSDDWHPFRVLPLYVKRFLYVQNQHLPLSSVSELLKQMIQLLDSFGNTKTGSITNHKKFSKCLEAVVSQSWVREKCQCEVEQLALALTEKEKDLHVSGTIPGMGNDPKLKSSLVKLLTTYICYQGKHFWAKDDKSQVIKILESLDLWNLRFSLIQLFVLLQLTPQQQVMRITDTISQSAFDVFSQKQEQHSREDTGEIDIYRIAPAWLVAPLVSRLPGSVHGRILKLAGDHSKGEWWTMSPVTQTSEYKNGGGASGKQQPFLELVLACLHSGSQEELLDPLSKQVTSFLKAPAEEKQPSDPKARSHLNASLKVRLGLVGSLLNIARQNACQEWCSLLTQLICSGAVDPDHTGTQELHTTTLDMLCILYRSLVNENSSNFAAREPRKYFMDQLKHELNQSTMTSSKCIRELSQLIGASKPALQMKLFSRYNNQGFDPDELVEYTLPAWDVLEGFPHNNMLSLSHYLKFIRHEPGPLKYEEQYRMCLLHTHANKNYFPYCVMLPEAHDTPITPIQSAIPIQDIDQIVITPTESPTAKKQKRISTSSNKDFKRQEQLTPLDIKPQLMMGANQLESGMTLMRPSHPPPQGVYGPGRNIASLQSFPNYQPQQQQQQHLHQQQQQQPQQQQPQQQQPHHSQHQQLPQQQDKFSMRGYNPEDMLGTVDQLNTYNHVNPAGQQQYSMNNPRMMPRGHINMATSDPSSIMSQKYMMDYGMQSTTVNPSINYVQQPGMPRYNPQAANTRQRQLVVQRHRQLARPISTQRYSVSNMISGAGGNVHGGGVSHYNMYFDQSTPYQNQTSGQYPPLSGVRQQGMVARPQSQIITQPNNQGLMHNQMKYIND</sequence>
<comment type="caution">
    <text evidence="10">The sequence shown here is derived from an EMBL/GenBank/DDBJ whole genome shotgun (WGS) entry which is preliminary data.</text>
</comment>
<keyword evidence="7" id="KW-0539">Nucleus</keyword>
<feature type="region of interest" description="Disordered" evidence="8">
    <location>
        <begin position="207"/>
        <end position="232"/>
    </location>
</feature>
<keyword evidence="3" id="KW-0678">Repressor</keyword>
<proteinExistence type="inferred from homology"/>
<evidence type="ECO:0000256" key="1">
    <source>
        <dbReference type="ARBA" id="ARBA00004123"/>
    </source>
</evidence>
<dbReference type="PANTHER" id="PTHR46567:SF1">
    <property type="entry name" value="MEDIATOR OF RNA POLYMERASE II TRANSCRIPTION SUBUNIT 12"/>
    <property type="match status" value="1"/>
</dbReference>
<evidence type="ECO:0000313" key="10">
    <source>
        <dbReference type="EMBL" id="KAI6655489.1"/>
    </source>
</evidence>
<feature type="compositionally biased region" description="Polar residues" evidence="8">
    <location>
        <begin position="1665"/>
        <end position="1682"/>
    </location>
</feature>
<comment type="subcellular location">
    <subcellularLocation>
        <location evidence="1">Nucleus</location>
    </subcellularLocation>
</comment>
<dbReference type="SMART" id="SM01281">
    <property type="entry name" value="Med12"/>
    <property type="match status" value="1"/>
</dbReference>
<dbReference type="Pfam" id="PF12145">
    <property type="entry name" value="Med12-LCEWAV"/>
    <property type="match status" value="1"/>
</dbReference>
<reference evidence="10 11" key="1">
    <citation type="journal article" date="2023" name="BMC Biol.">
        <title>The compact genome of the sponge Oopsacas minuta (Hexactinellida) is lacking key metazoan core genes.</title>
        <authorList>
            <person name="Santini S."/>
            <person name="Schenkelaars Q."/>
            <person name="Jourda C."/>
            <person name="Duchesne M."/>
            <person name="Belahbib H."/>
            <person name="Rocher C."/>
            <person name="Selva M."/>
            <person name="Riesgo A."/>
            <person name="Vervoort M."/>
            <person name="Leys S.P."/>
            <person name="Kodjabachian L."/>
            <person name="Le Bivic A."/>
            <person name="Borchiellini C."/>
            <person name="Claverie J.M."/>
            <person name="Renard E."/>
        </authorList>
    </citation>
    <scope>NUCLEOTIDE SEQUENCE [LARGE SCALE GENOMIC DNA]</scope>
    <source>
        <strain evidence="10">SPO-2</strain>
    </source>
</reference>
<dbReference type="InterPro" id="IPR021990">
    <property type="entry name" value="Mediator_Med12_LCEWAV"/>
</dbReference>
<protein>
    <submittedName>
        <fullName evidence="10">Mediator of RNA polymerase II transcription subunit 12-like protein</fullName>
    </submittedName>
</protein>
<dbReference type="GO" id="GO:0006357">
    <property type="term" value="P:regulation of transcription by RNA polymerase II"/>
    <property type="evidence" value="ECO:0007669"/>
    <property type="project" value="InterPro"/>
</dbReference>
<dbReference type="PANTHER" id="PTHR46567">
    <property type="entry name" value="MEDIATOR OF RNA POLYMERASE II TRANSCRIPTION SUBUNIT 12"/>
    <property type="match status" value="1"/>
</dbReference>
<dbReference type="Proteomes" id="UP001165289">
    <property type="component" value="Unassembled WGS sequence"/>
</dbReference>
<dbReference type="Pfam" id="PF09497">
    <property type="entry name" value="Med12"/>
    <property type="match status" value="1"/>
</dbReference>
<evidence type="ECO:0000256" key="6">
    <source>
        <dbReference type="ARBA" id="ARBA00023163"/>
    </source>
</evidence>
<keyword evidence="11" id="KW-1185">Reference proteome</keyword>
<keyword evidence="6" id="KW-0804">Transcription</keyword>
<dbReference type="EMBL" id="JAKMXF010000188">
    <property type="protein sequence ID" value="KAI6655489.1"/>
    <property type="molecule type" value="Genomic_DNA"/>
</dbReference>
<evidence type="ECO:0000313" key="11">
    <source>
        <dbReference type="Proteomes" id="UP001165289"/>
    </source>
</evidence>
<accession>A0AAV7K4V7</accession>
<evidence type="ECO:0000256" key="2">
    <source>
        <dbReference type="ARBA" id="ARBA00010289"/>
    </source>
</evidence>
<feature type="region of interest" description="Disordered" evidence="8">
    <location>
        <begin position="1665"/>
        <end position="1795"/>
    </location>
</feature>